<proteinExistence type="predicted"/>
<dbReference type="CDD" id="cd16292">
    <property type="entry name" value="CPSF3-like_MBL-fold"/>
    <property type="match status" value="1"/>
</dbReference>
<dbReference type="Pfam" id="PF07521">
    <property type="entry name" value="RMMBL"/>
    <property type="match status" value="1"/>
</dbReference>
<accession>A0A7S2UAX8</accession>
<keyword evidence="5" id="KW-0539">Nucleus</keyword>
<dbReference type="FunFam" id="3.40.50.10890:FF:000001">
    <property type="entry name" value="Cleavage and polyadenylation specificity factor subunit 3"/>
    <property type="match status" value="1"/>
</dbReference>
<evidence type="ECO:0000256" key="2">
    <source>
        <dbReference type="ARBA" id="ARBA00022664"/>
    </source>
</evidence>
<dbReference type="InterPro" id="IPR036866">
    <property type="entry name" value="RibonucZ/Hydroxyglut_hydro"/>
</dbReference>
<feature type="domain" description="Metallo-beta-lactamase" evidence="7">
    <location>
        <begin position="17"/>
        <end position="247"/>
    </location>
</feature>
<evidence type="ECO:0000256" key="3">
    <source>
        <dbReference type="ARBA" id="ARBA00022722"/>
    </source>
</evidence>
<organism evidence="10">
    <name type="scientific">Attheya septentrionalis</name>
    <dbReference type="NCBI Taxonomy" id="420275"/>
    <lineage>
        <taxon>Eukaryota</taxon>
        <taxon>Sar</taxon>
        <taxon>Stramenopiles</taxon>
        <taxon>Ochrophyta</taxon>
        <taxon>Bacillariophyta</taxon>
        <taxon>Coscinodiscophyceae</taxon>
        <taxon>Chaetocerotophycidae</taxon>
        <taxon>Chaetocerotales</taxon>
        <taxon>Attheyaceae</taxon>
        <taxon>Attheya</taxon>
    </lineage>
</organism>
<dbReference type="EMBL" id="HBHQ01008813">
    <property type="protein sequence ID" value="CAD9814105.1"/>
    <property type="molecule type" value="Transcribed_RNA"/>
</dbReference>
<feature type="region of interest" description="Disordered" evidence="6">
    <location>
        <begin position="634"/>
        <end position="654"/>
    </location>
</feature>
<dbReference type="InterPro" id="IPR021718">
    <property type="entry name" value="CPSF73-100_C"/>
</dbReference>
<evidence type="ECO:0000259" key="8">
    <source>
        <dbReference type="SMART" id="SM01027"/>
    </source>
</evidence>
<dbReference type="InterPro" id="IPR022712">
    <property type="entry name" value="Beta_Casp"/>
</dbReference>
<dbReference type="Gene3D" id="3.40.50.10890">
    <property type="match status" value="1"/>
</dbReference>
<dbReference type="PANTHER" id="PTHR11203:SF11">
    <property type="entry name" value="CLEAVAGE AND POLYADENYLATION SPECIFICITY FACTOR SUBUNIT 3"/>
    <property type="match status" value="1"/>
</dbReference>
<evidence type="ECO:0000259" key="9">
    <source>
        <dbReference type="SMART" id="SM01098"/>
    </source>
</evidence>
<evidence type="ECO:0000256" key="4">
    <source>
        <dbReference type="ARBA" id="ARBA00022801"/>
    </source>
</evidence>
<dbReference type="PANTHER" id="PTHR11203">
    <property type="entry name" value="CLEAVAGE AND POLYADENYLATION SPECIFICITY FACTOR FAMILY MEMBER"/>
    <property type="match status" value="1"/>
</dbReference>
<sequence>MEDIMSITPLGSGQEVGRSCHLLEFRGMTIMLDCGIHPGYDGLNGLPFFDRVEPERVDVLLVTHFHLDHAASLPYFTERTGFRGRIFMTHPTKAVIRLLLGDYLRLMNIKQRTPIVSADAGGDPAAAQTPADVLYTEAELQSCVDKIELIDYHQTISVGGLKFHALNAGHVLGAAMFLLEIGGRTILYTGDYSMEDDRHLMAAEIPTTKPDVLMVEATYGVQVHASRAEREARFTGTIERVVTRGGRCLIPVFALGRAQELLLILDEFWQANPHLQGIPIWYASKLASRALRVYQTYSNMMNARIRSQMDVGNPFAFKYIRNLKSIDVNSFDDRGASVVFASPGMLQSGVSRQLFDRWATDPKNGVLIAGYAVEHTLAKEIMNQPKEVVTLEGRRQPLNCLVDYVSFSAHVDFMQNRNFITQVDPKHIILVHGQKDEMGRLKSALMLQHRQLPENKRPTVTMPPNLQEVKLKFTRRRSAKVMGSLADREAEPQEGEPVQGILVTQNFNSKIVSPEDLPTYTQLRVGSVSSKLHVPYAGQISTLRLFLNEMFTGITESETPNENDSDEPITIFGLHENEVTVTTGKSRGIAIVEWEASPVGDVLADAVIALLMHAQSSAAAIRLTSKPCNHRRLAVKDDADETEDTSTPANKRQKELTVRESRLRLIHHTLKEQYASVEAVYEGDQSATFEIKTDAGLESGSLVEGETLLCNVSVSFVEGNNDHDAKISVECADGKIAANIQDCLRSIITAAAPLKL</sequence>
<dbReference type="InterPro" id="IPR001279">
    <property type="entry name" value="Metallo-B-lactamas"/>
</dbReference>
<reference evidence="10" key="1">
    <citation type="submission" date="2021-01" db="EMBL/GenBank/DDBJ databases">
        <authorList>
            <person name="Corre E."/>
            <person name="Pelletier E."/>
            <person name="Niang G."/>
            <person name="Scheremetjew M."/>
            <person name="Finn R."/>
            <person name="Kale V."/>
            <person name="Holt S."/>
            <person name="Cochrane G."/>
            <person name="Meng A."/>
            <person name="Brown T."/>
            <person name="Cohen L."/>
        </authorList>
    </citation>
    <scope>NUCLEOTIDE SEQUENCE</scope>
    <source>
        <strain evidence="10">CCMP2084</strain>
    </source>
</reference>
<dbReference type="Pfam" id="PF16661">
    <property type="entry name" value="Lactamase_B_6"/>
    <property type="match status" value="1"/>
</dbReference>
<dbReference type="InterPro" id="IPR011108">
    <property type="entry name" value="RMMBL"/>
</dbReference>
<evidence type="ECO:0000256" key="1">
    <source>
        <dbReference type="ARBA" id="ARBA00004123"/>
    </source>
</evidence>
<dbReference type="SMART" id="SM01027">
    <property type="entry name" value="Beta-Casp"/>
    <property type="match status" value="1"/>
</dbReference>
<evidence type="ECO:0000256" key="6">
    <source>
        <dbReference type="SAM" id="MobiDB-lite"/>
    </source>
</evidence>
<dbReference type="Gene3D" id="3.60.15.10">
    <property type="entry name" value="Ribonuclease Z/Hydroxyacylglutathione hydrolase-like"/>
    <property type="match status" value="1"/>
</dbReference>
<keyword evidence="2" id="KW-0507">mRNA processing</keyword>
<dbReference type="AlphaFoldDB" id="A0A7S2UAX8"/>
<protein>
    <recommendedName>
        <fullName evidence="11">Cleavage and polyadenylation specificity factor subunit 3</fullName>
    </recommendedName>
</protein>
<dbReference type="GO" id="GO:0004521">
    <property type="term" value="F:RNA endonuclease activity"/>
    <property type="evidence" value="ECO:0007669"/>
    <property type="project" value="TreeGrafter"/>
</dbReference>
<keyword evidence="4" id="KW-0378">Hydrolase</keyword>
<feature type="domain" description="Beta-Casp" evidence="8">
    <location>
        <begin position="258"/>
        <end position="381"/>
    </location>
</feature>
<dbReference type="GO" id="GO:0005847">
    <property type="term" value="C:mRNA cleavage and polyadenylation specificity factor complex"/>
    <property type="evidence" value="ECO:0007669"/>
    <property type="project" value="TreeGrafter"/>
</dbReference>
<evidence type="ECO:0000313" key="10">
    <source>
        <dbReference type="EMBL" id="CAD9814105.1"/>
    </source>
</evidence>
<dbReference type="SMART" id="SM01098">
    <property type="entry name" value="CPSF73-100_C"/>
    <property type="match status" value="1"/>
</dbReference>
<dbReference type="GO" id="GO:0004534">
    <property type="term" value="F:5'-3' RNA exonuclease activity"/>
    <property type="evidence" value="ECO:0007669"/>
    <property type="project" value="TreeGrafter"/>
</dbReference>
<feature type="domain" description="Pre-mRNA 3'-end-processing endonuclease polyadenylation factor C-term" evidence="9">
    <location>
        <begin position="494"/>
        <end position="754"/>
    </location>
</feature>
<gene>
    <name evidence="10" type="ORF">ASEP1449_LOCUS5930</name>
</gene>
<keyword evidence="3" id="KW-0540">Nuclease</keyword>
<comment type="subcellular location">
    <subcellularLocation>
        <location evidence="1">Nucleus</location>
    </subcellularLocation>
</comment>
<dbReference type="InterPro" id="IPR050698">
    <property type="entry name" value="MBL"/>
</dbReference>
<dbReference type="Pfam" id="PF11718">
    <property type="entry name" value="CPSF73-100_C"/>
    <property type="match status" value="1"/>
</dbReference>
<dbReference type="Pfam" id="PF10996">
    <property type="entry name" value="Beta-Casp"/>
    <property type="match status" value="1"/>
</dbReference>
<dbReference type="SMART" id="SM00849">
    <property type="entry name" value="Lactamase_B"/>
    <property type="match status" value="1"/>
</dbReference>
<name>A0A7S2UAX8_9STRA</name>
<dbReference type="GO" id="GO:0003723">
    <property type="term" value="F:RNA binding"/>
    <property type="evidence" value="ECO:0007669"/>
    <property type="project" value="TreeGrafter"/>
</dbReference>
<evidence type="ECO:0008006" key="11">
    <source>
        <dbReference type="Google" id="ProtNLM"/>
    </source>
</evidence>
<evidence type="ECO:0000259" key="7">
    <source>
        <dbReference type="SMART" id="SM00849"/>
    </source>
</evidence>
<dbReference type="GO" id="GO:0006398">
    <property type="term" value="P:mRNA 3'-end processing by stem-loop binding and cleavage"/>
    <property type="evidence" value="ECO:0007669"/>
    <property type="project" value="TreeGrafter"/>
</dbReference>
<dbReference type="SUPFAM" id="SSF56281">
    <property type="entry name" value="Metallo-hydrolase/oxidoreductase"/>
    <property type="match status" value="1"/>
</dbReference>
<evidence type="ECO:0000256" key="5">
    <source>
        <dbReference type="ARBA" id="ARBA00023242"/>
    </source>
</evidence>